<feature type="region of interest" description="Actin-binding" evidence="9">
    <location>
        <begin position="43"/>
        <end position="65"/>
    </location>
</feature>
<comment type="similarity">
    <text evidence="9">Belongs to the TRAFAC class myosin-kinesin ATPase superfamily. Myosin family.</text>
</comment>
<keyword evidence="3" id="KW-0067">ATP-binding</keyword>
<dbReference type="GO" id="GO:0051015">
    <property type="term" value="F:actin filament binding"/>
    <property type="evidence" value="ECO:0007669"/>
    <property type="project" value="TreeGrafter"/>
</dbReference>
<sequence length="458" mass="52218">DFKRLLYNSMDPLLQEMWPEGKQSITEVTKRPLTAATLFKNSIVALVDNLASKEPYYVRCIKPNDQKSPFLFDEERCRHQVSYLGLLENVRVRRAGFAYRQPYHRFLLRYKMTCEYTWPHHLMASDGAATQALIEQHGFQDDVAYGQTKIFIRTPRTLFALEQERTNLIPIIVLLLQKVWRGALARKRCRYLRAIYTVMAYYKRHKVKVYLLDLIQRFQGVRNMCDYGKSVAWPEPPAVLTQFQESSQLIFARWRARQLVTNLSPSEMSQIKAKVAAFDVLQDRRKNWGCCRNWRQNYLASVCTMVRSSHPTHPLVAPVGCGGNWERAKYGWAEQGRGRTREESRGGILQVQTGSVELVVTILGSSENRQIMPLAGPTPPHPPPSPPNPYCTCTSLTEFSPTQPLFKVFLCFPLSQLSAVPGSPSLPYCFAQEAKRGAEGCGGGAYRMTELQGALEVI</sequence>
<dbReference type="Gene3D" id="1.20.5.4820">
    <property type="match status" value="1"/>
</dbReference>
<dbReference type="SUPFAM" id="SSF52540">
    <property type="entry name" value="P-loop containing nucleoside triphosphate hydrolases"/>
    <property type="match status" value="1"/>
</dbReference>
<evidence type="ECO:0000313" key="11">
    <source>
        <dbReference type="Ensembl" id="ENSNNAP00000029286.1"/>
    </source>
</evidence>
<dbReference type="InterPro" id="IPR027417">
    <property type="entry name" value="P-loop_NTPase"/>
</dbReference>
<dbReference type="Pfam" id="PF00063">
    <property type="entry name" value="Myosin_head"/>
    <property type="match status" value="1"/>
</dbReference>
<organism evidence="11 12">
    <name type="scientific">Naja naja</name>
    <name type="common">Indian cobra</name>
    <dbReference type="NCBI Taxonomy" id="35670"/>
    <lineage>
        <taxon>Eukaryota</taxon>
        <taxon>Metazoa</taxon>
        <taxon>Chordata</taxon>
        <taxon>Craniata</taxon>
        <taxon>Vertebrata</taxon>
        <taxon>Euteleostomi</taxon>
        <taxon>Lepidosauria</taxon>
        <taxon>Squamata</taxon>
        <taxon>Bifurcata</taxon>
        <taxon>Unidentata</taxon>
        <taxon>Episquamata</taxon>
        <taxon>Toxicofera</taxon>
        <taxon>Serpentes</taxon>
        <taxon>Colubroidea</taxon>
        <taxon>Elapidae</taxon>
        <taxon>Elapinae</taxon>
        <taxon>Naja</taxon>
    </lineage>
</organism>
<evidence type="ECO:0000256" key="2">
    <source>
        <dbReference type="ARBA" id="ARBA00022741"/>
    </source>
</evidence>
<dbReference type="GO" id="GO:0006897">
    <property type="term" value="P:endocytosis"/>
    <property type="evidence" value="ECO:0007669"/>
    <property type="project" value="TreeGrafter"/>
</dbReference>
<evidence type="ECO:0000256" key="5">
    <source>
        <dbReference type="ARBA" id="ARBA00023123"/>
    </source>
</evidence>
<evidence type="ECO:0000313" key="12">
    <source>
        <dbReference type="Proteomes" id="UP000694559"/>
    </source>
</evidence>
<dbReference type="GO" id="GO:0005516">
    <property type="term" value="F:calmodulin binding"/>
    <property type="evidence" value="ECO:0007669"/>
    <property type="project" value="UniProtKB-KW"/>
</dbReference>
<keyword evidence="12" id="KW-1185">Reference proteome</keyword>
<dbReference type="GO" id="GO:0000146">
    <property type="term" value="F:microfilament motor activity"/>
    <property type="evidence" value="ECO:0007669"/>
    <property type="project" value="TreeGrafter"/>
</dbReference>
<feature type="domain" description="Myosin motor" evidence="10">
    <location>
        <begin position="1"/>
        <end position="166"/>
    </location>
</feature>
<keyword evidence="5 9" id="KW-0518">Myosin</keyword>
<keyword evidence="4" id="KW-0112">Calmodulin-binding</keyword>
<name>A0A8C6YLS5_NAJNA</name>
<dbReference type="InterPro" id="IPR036961">
    <property type="entry name" value="Kinesin_motor_dom_sf"/>
</dbReference>
<dbReference type="Proteomes" id="UP000694559">
    <property type="component" value="Unplaced"/>
</dbReference>
<dbReference type="GeneTree" id="ENSGT00940000158053"/>
<dbReference type="Gene3D" id="3.40.850.10">
    <property type="entry name" value="Kinesin motor domain"/>
    <property type="match status" value="1"/>
</dbReference>
<keyword evidence="2" id="KW-0547">Nucleotide-binding</keyword>
<accession>A0A8C6YLS5</accession>
<keyword evidence="6" id="KW-0505">Motor protein</keyword>
<dbReference type="FunFam" id="1.20.5.4820:FF:000003">
    <property type="entry name" value="Unconventional myosin ID"/>
    <property type="match status" value="1"/>
</dbReference>
<dbReference type="GO" id="GO:0005886">
    <property type="term" value="C:plasma membrane"/>
    <property type="evidence" value="ECO:0007669"/>
    <property type="project" value="TreeGrafter"/>
</dbReference>
<dbReference type="GO" id="GO:0005737">
    <property type="term" value="C:cytoplasm"/>
    <property type="evidence" value="ECO:0007669"/>
    <property type="project" value="TreeGrafter"/>
</dbReference>
<dbReference type="PANTHER" id="PTHR13140:SF381">
    <property type="entry name" value="UNCONVENTIONAL MYOSIN-IG"/>
    <property type="match status" value="1"/>
</dbReference>
<evidence type="ECO:0000256" key="3">
    <source>
        <dbReference type="ARBA" id="ARBA00022840"/>
    </source>
</evidence>
<evidence type="ECO:0000259" key="10">
    <source>
        <dbReference type="PROSITE" id="PS51456"/>
    </source>
</evidence>
<reference evidence="11" key="2">
    <citation type="submission" date="2025-09" db="UniProtKB">
        <authorList>
            <consortium name="Ensembl"/>
        </authorList>
    </citation>
    <scope>IDENTIFICATION</scope>
</reference>
<evidence type="ECO:0000256" key="7">
    <source>
        <dbReference type="ARBA" id="ARBA00023203"/>
    </source>
</evidence>
<evidence type="ECO:0000256" key="8">
    <source>
        <dbReference type="ARBA" id="ARBA00023273"/>
    </source>
</evidence>
<dbReference type="GO" id="GO:0005524">
    <property type="term" value="F:ATP binding"/>
    <property type="evidence" value="ECO:0007669"/>
    <property type="project" value="UniProtKB-KW"/>
</dbReference>
<dbReference type="Ensembl" id="ENSNNAT00000030708.1">
    <property type="protein sequence ID" value="ENSNNAP00000029286.1"/>
    <property type="gene ID" value="ENSNNAG00000018784.1"/>
</dbReference>
<proteinExistence type="inferred from homology"/>
<dbReference type="PROSITE" id="PS50096">
    <property type="entry name" value="IQ"/>
    <property type="match status" value="1"/>
</dbReference>
<dbReference type="PANTHER" id="PTHR13140">
    <property type="entry name" value="MYOSIN"/>
    <property type="match status" value="1"/>
</dbReference>
<keyword evidence="8" id="KW-0966">Cell projection</keyword>
<dbReference type="SMART" id="SM00242">
    <property type="entry name" value="MYSc"/>
    <property type="match status" value="1"/>
</dbReference>
<dbReference type="InterPro" id="IPR001609">
    <property type="entry name" value="Myosin_head_motor_dom-like"/>
</dbReference>
<keyword evidence="7 9" id="KW-0009">Actin-binding</keyword>
<dbReference type="OrthoDB" id="6108017at2759"/>
<dbReference type="Gene3D" id="1.20.58.530">
    <property type="match status" value="1"/>
</dbReference>
<evidence type="ECO:0000256" key="9">
    <source>
        <dbReference type="PROSITE-ProRule" id="PRU00782"/>
    </source>
</evidence>
<protein>
    <recommendedName>
        <fullName evidence="10">Myosin motor domain-containing protein</fullName>
    </recommendedName>
</protein>
<evidence type="ECO:0000256" key="4">
    <source>
        <dbReference type="ARBA" id="ARBA00022860"/>
    </source>
</evidence>
<dbReference type="PROSITE" id="PS51456">
    <property type="entry name" value="MYOSIN_MOTOR"/>
    <property type="match status" value="1"/>
</dbReference>
<dbReference type="GO" id="GO:0005902">
    <property type="term" value="C:microvillus"/>
    <property type="evidence" value="ECO:0007669"/>
    <property type="project" value="TreeGrafter"/>
</dbReference>
<evidence type="ECO:0000256" key="6">
    <source>
        <dbReference type="ARBA" id="ARBA00023175"/>
    </source>
</evidence>
<dbReference type="GO" id="GO:0016459">
    <property type="term" value="C:myosin complex"/>
    <property type="evidence" value="ECO:0007669"/>
    <property type="project" value="UniProtKB-KW"/>
</dbReference>
<comment type="subcellular location">
    <subcellularLocation>
        <location evidence="1">Cell projection</location>
    </subcellularLocation>
</comment>
<comment type="caution">
    <text evidence="9">Lacks conserved residue(s) required for the propagation of feature annotation.</text>
</comment>
<dbReference type="GO" id="GO:0007015">
    <property type="term" value="P:actin filament organization"/>
    <property type="evidence" value="ECO:0007669"/>
    <property type="project" value="TreeGrafter"/>
</dbReference>
<reference evidence="11" key="1">
    <citation type="submission" date="2025-08" db="UniProtKB">
        <authorList>
            <consortium name="Ensembl"/>
        </authorList>
    </citation>
    <scope>IDENTIFICATION</scope>
</reference>
<dbReference type="AlphaFoldDB" id="A0A8C6YLS5"/>
<dbReference type="GO" id="GO:0030048">
    <property type="term" value="P:actin filament-based movement"/>
    <property type="evidence" value="ECO:0007669"/>
    <property type="project" value="TreeGrafter"/>
</dbReference>
<evidence type="ECO:0000256" key="1">
    <source>
        <dbReference type="ARBA" id="ARBA00004316"/>
    </source>
</evidence>